<accession>A0A9X1DFW1</accession>
<evidence type="ECO:0008006" key="4">
    <source>
        <dbReference type="Google" id="ProtNLM"/>
    </source>
</evidence>
<feature type="chain" id="PRO_5040799163" description="17 kDa surface antigen" evidence="1">
    <location>
        <begin position="23"/>
        <end position="113"/>
    </location>
</feature>
<name>A0A9X1DFW1_9SPHN</name>
<gene>
    <name evidence="2" type="ORF">KK488_20025</name>
</gene>
<protein>
    <recommendedName>
        <fullName evidence="4">17 kDa surface antigen</fullName>
    </recommendedName>
</protein>
<proteinExistence type="predicted"/>
<dbReference type="Proteomes" id="UP001138757">
    <property type="component" value="Unassembled WGS sequence"/>
</dbReference>
<organism evidence="2 3">
    <name type="scientific">Sphingobium nicotianae</name>
    <dbReference type="NCBI Taxonomy" id="2782607"/>
    <lineage>
        <taxon>Bacteria</taxon>
        <taxon>Pseudomonadati</taxon>
        <taxon>Pseudomonadota</taxon>
        <taxon>Alphaproteobacteria</taxon>
        <taxon>Sphingomonadales</taxon>
        <taxon>Sphingomonadaceae</taxon>
        <taxon>Sphingobium</taxon>
    </lineage>
</organism>
<reference evidence="2" key="1">
    <citation type="submission" date="2021-05" db="EMBL/GenBank/DDBJ databases">
        <title>Genome of Sphingobium sp. strain.</title>
        <authorList>
            <person name="Fan R."/>
        </authorList>
    </citation>
    <scope>NUCLEOTIDE SEQUENCE</scope>
    <source>
        <strain evidence="2">H33</strain>
    </source>
</reference>
<evidence type="ECO:0000313" key="3">
    <source>
        <dbReference type="Proteomes" id="UP001138757"/>
    </source>
</evidence>
<keyword evidence="1" id="KW-0732">Signal</keyword>
<evidence type="ECO:0000256" key="1">
    <source>
        <dbReference type="SAM" id="SignalP"/>
    </source>
</evidence>
<sequence length="113" mass="11359">MSTFKILLGAALVAFVAQPAIADTKLGPKDRARVARSAAGERDEVRYCLIQRKKGEKKGTIIGAAGGAGTAVIAGGNLGETLLAGGAGALAGNLIGKGSGTNRRCDEVLARNP</sequence>
<dbReference type="EMBL" id="JAHGAW010000016">
    <property type="protein sequence ID" value="MBT2189245.1"/>
    <property type="molecule type" value="Genomic_DNA"/>
</dbReference>
<dbReference type="RefSeq" id="WP_214625500.1">
    <property type="nucleotide sequence ID" value="NZ_JAHGAW010000016.1"/>
</dbReference>
<evidence type="ECO:0000313" key="2">
    <source>
        <dbReference type="EMBL" id="MBT2189245.1"/>
    </source>
</evidence>
<feature type="signal peptide" evidence="1">
    <location>
        <begin position="1"/>
        <end position="22"/>
    </location>
</feature>
<comment type="caution">
    <text evidence="2">The sequence shown here is derived from an EMBL/GenBank/DDBJ whole genome shotgun (WGS) entry which is preliminary data.</text>
</comment>
<dbReference type="AlphaFoldDB" id="A0A9X1DFW1"/>
<keyword evidence="3" id="KW-1185">Reference proteome</keyword>